<dbReference type="Gene3D" id="3.40.50.10320">
    <property type="entry name" value="LmbE-like"/>
    <property type="match status" value="1"/>
</dbReference>
<dbReference type="Pfam" id="PF02585">
    <property type="entry name" value="PIG-L"/>
    <property type="match status" value="1"/>
</dbReference>
<dbReference type="SUPFAM" id="SSF102588">
    <property type="entry name" value="LmbE-like"/>
    <property type="match status" value="1"/>
</dbReference>
<evidence type="ECO:0000313" key="2">
    <source>
        <dbReference type="Proteomes" id="UP001596150"/>
    </source>
</evidence>
<gene>
    <name evidence="1" type="ORF">ACFPP9_05985</name>
</gene>
<accession>A0ABW0PTA5</accession>
<dbReference type="EMBL" id="JBHSML010000002">
    <property type="protein sequence ID" value="MFC5515314.1"/>
    <property type="molecule type" value="Genomic_DNA"/>
</dbReference>
<organism evidence="1 2">
    <name type="scientific">Kaistia terrae</name>
    <dbReference type="NCBI Taxonomy" id="537017"/>
    <lineage>
        <taxon>Bacteria</taxon>
        <taxon>Pseudomonadati</taxon>
        <taxon>Pseudomonadota</taxon>
        <taxon>Alphaproteobacteria</taxon>
        <taxon>Hyphomicrobiales</taxon>
        <taxon>Kaistiaceae</taxon>
        <taxon>Kaistia</taxon>
    </lineage>
</organism>
<dbReference type="PANTHER" id="PTHR12993:SF11">
    <property type="entry name" value="N-ACETYLGLUCOSAMINYL-PHOSPHATIDYLINOSITOL DE-N-ACETYLASE"/>
    <property type="match status" value="1"/>
</dbReference>
<dbReference type="Proteomes" id="UP001596150">
    <property type="component" value="Unassembled WGS sequence"/>
</dbReference>
<dbReference type="PANTHER" id="PTHR12993">
    <property type="entry name" value="N-ACETYLGLUCOSAMINYL-PHOSPHATIDYLINOSITOL DE-N-ACETYLASE-RELATED"/>
    <property type="match status" value="1"/>
</dbReference>
<proteinExistence type="predicted"/>
<dbReference type="GO" id="GO:0016787">
    <property type="term" value="F:hydrolase activity"/>
    <property type="evidence" value="ECO:0007669"/>
    <property type="project" value="UniProtKB-KW"/>
</dbReference>
<dbReference type="EC" id="3.5.1.-" evidence="1"/>
<keyword evidence="1" id="KW-0378">Hydrolase</keyword>
<comment type="caution">
    <text evidence="1">The sequence shown here is derived from an EMBL/GenBank/DDBJ whole genome shotgun (WGS) entry which is preliminary data.</text>
</comment>
<keyword evidence="2" id="KW-1185">Reference proteome</keyword>
<dbReference type="InterPro" id="IPR024078">
    <property type="entry name" value="LmbE-like_dom_sf"/>
</dbReference>
<dbReference type="RefSeq" id="WP_266343306.1">
    <property type="nucleotide sequence ID" value="NZ_JAPKNH010000002.1"/>
</dbReference>
<reference evidence="2" key="1">
    <citation type="journal article" date="2019" name="Int. J. Syst. Evol. Microbiol.">
        <title>The Global Catalogue of Microorganisms (GCM) 10K type strain sequencing project: providing services to taxonomists for standard genome sequencing and annotation.</title>
        <authorList>
            <consortium name="The Broad Institute Genomics Platform"/>
            <consortium name="The Broad Institute Genome Sequencing Center for Infectious Disease"/>
            <person name="Wu L."/>
            <person name="Ma J."/>
        </authorList>
    </citation>
    <scope>NUCLEOTIDE SEQUENCE [LARGE SCALE GENOMIC DNA]</scope>
    <source>
        <strain evidence="2">KACC 12633</strain>
    </source>
</reference>
<evidence type="ECO:0000313" key="1">
    <source>
        <dbReference type="EMBL" id="MFC5515314.1"/>
    </source>
</evidence>
<dbReference type="InterPro" id="IPR003737">
    <property type="entry name" value="GlcNAc_PI_deacetylase-related"/>
</dbReference>
<name>A0ABW0PTA5_9HYPH</name>
<sequence length="230" mass="24799">MTGSLESFGRTLVIAPHPDDEILGAGGTMARLARAGLEVVVAVVTTGQPPDFSAADVARVQGEAARAHALLGVRQTLWLGQPAAQLFDTPHSQLNAALRKVVQEINPTTLIIPFVGDIHADHQLTFLSAMVAARPHQAEFPATILAYETLSETNWNAPYVTPGFLPNVFIDVNETLTAKLEAMQMFASQLRPFPHERSVEALNALAMLRGASVHCRAAEAFVLVRHVIRA</sequence>
<protein>
    <submittedName>
        <fullName evidence="1">PIG-L deacetylase family protein</fullName>
        <ecNumber evidence="1">3.5.1.-</ecNumber>
    </submittedName>
</protein>